<protein>
    <submittedName>
        <fullName evidence="5">AAA family ATPase</fullName>
    </submittedName>
</protein>
<dbReference type="SMART" id="SM00382">
    <property type="entry name" value="AAA"/>
    <property type="match status" value="1"/>
</dbReference>
<dbReference type="Proteomes" id="UP000323720">
    <property type="component" value="Unassembled WGS sequence"/>
</dbReference>
<feature type="domain" description="AAA+ ATPase" evidence="4">
    <location>
        <begin position="50"/>
        <end position="183"/>
    </location>
</feature>
<evidence type="ECO:0000313" key="5">
    <source>
        <dbReference type="EMBL" id="TYB79260.1"/>
    </source>
</evidence>
<dbReference type="InterPro" id="IPR003593">
    <property type="entry name" value="AAA+_ATPase"/>
</dbReference>
<dbReference type="Pfam" id="PF00004">
    <property type="entry name" value="AAA"/>
    <property type="match status" value="1"/>
</dbReference>
<evidence type="ECO:0000256" key="2">
    <source>
        <dbReference type="ARBA" id="ARBA00022741"/>
    </source>
</evidence>
<organism evidence="5 6">
    <name type="scientific">Bizionia myxarmorum</name>
    <dbReference type="NCBI Taxonomy" id="291186"/>
    <lineage>
        <taxon>Bacteria</taxon>
        <taxon>Pseudomonadati</taxon>
        <taxon>Bacteroidota</taxon>
        <taxon>Flavobacteriia</taxon>
        <taxon>Flavobacteriales</taxon>
        <taxon>Flavobacteriaceae</taxon>
        <taxon>Bizionia</taxon>
    </lineage>
</organism>
<sequence length="348" mass="39709">MAYQNSTIKSKNNPLTLDELHLNNEVRDKIDQLLEEFTYIDALNKLHIPVDNKILLHGHTGCGKTATAHAIGLALNKNVITIDLSGFISSRLGETGKNLAELFKRASTENAILFIDEFDFIGKLRDYDIKDSGEMKRLVNSLIQQVDYLADNSLLICATNHIDIIDTAILRRFQIKLNYELPSKDNLDRYYNRLLSSFPETITNINRTYGISYAEAKDLTYQQIKAHAIQLEKNKKHLIFMYAGFLINNLENQFSSEIGQERKDSISGYQLQNLNSTEALTHDKGENMIPQIAMKSKVENDLIDGFVFEITGEELLKIDKNMLSHYKRVQETTNLGTAVWVYVSRNIL</sequence>
<dbReference type="GO" id="GO:0016887">
    <property type="term" value="F:ATP hydrolysis activity"/>
    <property type="evidence" value="ECO:0007669"/>
    <property type="project" value="InterPro"/>
</dbReference>
<keyword evidence="6" id="KW-1185">Reference proteome</keyword>
<dbReference type="EMBL" id="VSKK01000001">
    <property type="protein sequence ID" value="TYB79260.1"/>
    <property type="molecule type" value="Genomic_DNA"/>
</dbReference>
<keyword evidence="2" id="KW-0547">Nucleotide-binding</keyword>
<dbReference type="InterPro" id="IPR027417">
    <property type="entry name" value="P-loop_NTPase"/>
</dbReference>
<proteinExistence type="inferred from homology"/>
<dbReference type="OrthoDB" id="7438987at2"/>
<dbReference type="PANTHER" id="PTHR23073">
    <property type="entry name" value="26S PROTEASOME REGULATORY SUBUNIT"/>
    <property type="match status" value="1"/>
</dbReference>
<evidence type="ECO:0000259" key="4">
    <source>
        <dbReference type="SMART" id="SM00382"/>
    </source>
</evidence>
<dbReference type="InterPro" id="IPR050221">
    <property type="entry name" value="26S_Proteasome_ATPase"/>
</dbReference>
<dbReference type="Gene3D" id="3.40.50.300">
    <property type="entry name" value="P-loop containing nucleotide triphosphate hydrolases"/>
    <property type="match status" value="1"/>
</dbReference>
<evidence type="ECO:0000256" key="3">
    <source>
        <dbReference type="ARBA" id="ARBA00022840"/>
    </source>
</evidence>
<dbReference type="CDD" id="cd19481">
    <property type="entry name" value="RecA-like_protease"/>
    <property type="match status" value="1"/>
</dbReference>
<keyword evidence="3" id="KW-0067">ATP-binding</keyword>
<dbReference type="InterPro" id="IPR003959">
    <property type="entry name" value="ATPase_AAA_core"/>
</dbReference>
<dbReference type="AlphaFoldDB" id="A0A5D0RC58"/>
<comment type="caution">
    <text evidence="5">The sequence shown here is derived from an EMBL/GenBank/DDBJ whole genome shotgun (WGS) entry which is preliminary data.</text>
</comment>
<accession>A0A5D0RC58</accession>
<name>A0A5D0RC58_9FLAO</name>
<dbReference type="RefSeq" id="WP_148402996.1">
    <property type="nucleotide sequence ID" value="NZ_VSKK01000001.1"/>
</dbReference>
<dbReference type="GO" id="GO:0005524">
    <property type="term" value="F:ATP binding"/>
    <property type="evidence" value="ECO:0007669"/>
    <property type="project" value="UniProtKB-KW"/>
</dbReference>
<gene>
    <name evidence="5" type="ORF">ES674_05655</name>
</gene>
<reference evidence="5 6" key="1">
    <citation type="submission" date="2019-08" db="EMBL/GenBank/DDBJ databases">
        <title>Genomes of Antarctic Bizionia species.</title>
        <authorList>
            <person name="Bowman J.P."/>
        </authorList>
    </citation>
    <scope>NUCLEOTIDE SEQUENCE [LARGE SCALE GENOMIC DNA]</scope>
    <source>
        <strain evidence="5 6">ADA-4</strain>
    </source>
</reference>
<evidence type="ECO:0000313" key="6">
    <source>
        <dbReference type="Proteomes" id="UP000323720"/>
    </source>
</evidence>
<comment type="similarity">
    <text evidence="1">Belongs to the AAA ATPase family.</text>
</comment>
<dbReference type="SUPFAM" id="SSF52540">
    <property type="entry name" value="P-loop containing nucleoside triphosphate hydrolases"/>
    <property type="match status" value="1"/>
</dbReference>
<evidence type="ECO:0000256" key="1">
    <source>
        <dbReference type="ARBA" id="ARBA00006914"/>
    </source>
</evidence>